<evidence type="ECO:0000313" key="2">
    <source>
        <dbReference type="Proteomes" id="UP000805193"/>
    </source>
</evidence>
<feature type="non-terminal residue" evidence="1">
    <location>
        <position position="1"/>
    </location>
</feature>
<evidence type="ECO:0000313" key="1">
    <source>
        <dbReference type="EMBL" id="KAG0424169.1"/>
    </source>
</evidence>
<accession>A0AC60PT43</accession>
<sequence>VLRISSSSRRKYTAGHIANLISVDVEQVGQFLQLANSCWSVPLKIVATLAFLWHYLGPSCMATVATMSIGTLATTCAAHYCGKFQKQQMAFKDMRLRLTNEILNGIKVIKLNAWEPPFIEKVKKVRAKELSSLRKYSLLQSAFGFIWAITPFAALLASFGTFLLVNPANQLSPSLAFTCLSLFMLLRLPVYLLPEVVSRFIKCRVSLKRLSEFLDEADLKEDMVGGVPEEGAAVTFSQATFAWSKQDPPVLKDVNLNVKTGSLVAVVGSVGSGKSSLLSAVLGALEKMSGSVDVQVSERAGIAYVAQQSWIQNATLKENIIFTNSVDEDRYRKVVEACALRPDLDMLPGGDNTQVGDKGFNLSGGQKLRISLARAVFHDADVYLLDDPFSAVDIHVASHLFDHVVGPSGILKSKYGSSLWLSLWSTDPDPANKHEYILGYGMILVVMCVFNLVHWVIFLFGSLRAAASFHDQLLQSVMRSPISFFDTTPMGRVINRFSRDIDLVDKDVPFYAAMNMANIASMSLLVVVLCIPSAYFVIIVVVTSILFLGLMTVSLPSFRQVRRLQSVSRSPVLSHFGETISGALSIRAFGATEHFVKTLEYLQDNSVNCHIHAASLDGCRMVLVQLLTSLLSLGAALVTVLVRHSLDPGMVGMVLSYTLQMADEVSLVGLMSVMLTASLVAVERVMEYFNLPQEAPWKNAKVQPAAGWPTRGEVTFSDYSAAYRNGDKPVLRHINFKSRGGQKVGVVGRTGAGKSTCALALFRVVEPMSGSIVVDDVDVTEIGLHDLRLKMTIIPQDPVLFAGTLRWNLDPFNEHPDEAVWKALEQAHLKDFVSSQESGLDCDIAEGGDNLSAGQRQLVCLARALLRQSKVLVLDEATSSVDLETERLVKETTRAEFHSTTVITIAHKLHTVMDCD</sequence>
<keyword evidence="2" id="KW-1185">Reference proteome</keyword>
<comment type="caution">
    <text evidence="1">The sequence shown here is derived from an EMBL/GenBank/DDBJ whole genome shotgun (WGS) entry which is preliminary data.</text>
</comment>
<proteinExistence type="predicted"/>
<gene>
    <name evidence="1" type="ORF">HPB47_000084</name>
</gene>
<protein>
    <submittedName>
        <fullName evidence="1">Uncharacterized protein</fullName>
    </submittedName>
</protein>
<reference evidence="1 2" key="1">
    <citation type="journal article" date="2020" name="Cell">
        <title>Large-Scale Comparative Analyses of Tick Genomes Elucidate Their Genetic Diversity and Vector Capacities.</title>
        <authorList>
            <consortium name="Tick Genome and Microbiome Consortium (TIGMIC)"/>
            <person name="Jia N."/>
            <person name="Wang J."/>
            <person name="Shi W."/>
            <person name="Du L."/>
            <person name="Sun Y."/>
            <person name="Zhan W."/>
            <person name="Jiang J.F."/>
            <person name="Wang Q."/>
            <person name="Zhang B."/>
            <person name="Ji P."/>
            <person name="Bell-Sakyi L."/>
            <person name="Cui X.M."/>
            <person name="Yuan T.T."/>
            <person name="Jiang B.G."/>
            <person name="Yang W.F."/>
            <person name="Lam T.T."/>
            <person name="Chang Q.C."/>
            <person name="Ding S.J."/>
            <person name="Wang X.J."/>
            <person name="Zhu J.G."/>
            <person name="Ruan X.D."/>
            <person name="Zhao L."/>
            <person name="Wei J.T."/>
            <person name="Ye R.Z."/>
            <person name="Que T.C."/>
            <person name="Du C.H."/>
            <person name="Zhou Y.H."/>
            <person name="Cheng J.X."/>
            <person name="Dai P.F."/>
            <person name="Guo W.B."/>
            <person name="Han X.H."/>
            <person name="Huang E.J."/>
            <person name="Li L.F."/>
            <person name="Wei W."/>
            <person name="Gao Y.C."/>
            <person name="Liu J.Z."/>
            <person name="Shao H.Z."/>
            <person name="Wang X."/>
            <person name="Wang C.C."/>
            <person name="Yang T.C."/>
            <person name="Huo Q.B."/>
            <person name="Li W."/>
            <person name="Chen H.Y."/>
            <person name="Chen S.E."/>
            <person name="Zhou L.G."/>
            <person name="Ni X.B."/>
            <person name="Tian J.H."/>
            <person name="Sheng Y."/>
            <person name="Liu T."/>
            <person name="Pan Y.S."/>
            <person name="Xia L.Y."/>
            <person name="Li J."/>
            <person name="Zhao F."/>
            <person name="Cao W.C."/>
        </authorList>
    </citation>
    <scope>NUCLEOTIDE SEQUENCE [LARGE SCALE GENOMIC DNA]</scope>
    <source>
        <strain evidence="1">Iper-2018</strain>
    </source>
</reference>
<feature type="non-terminal residue" evidence="1">
    <location>
        <position position="916"/>
    </location>
</feature>
<organism evidence="1 2">
    <name type="scientific">Ixodes persulcatus</name>
    <name type="common">Taiga tick</name>
    <dbReference type="NCBI Taxonomy" id="34615"/>
    <lineage>
        <taxon>Eukaryota</taxon>
        <taxon>Metazoa</taxon>
        <taxon>Ecdysozoa</taxon>
        <taxon>Arthropoda</taxon>
        <taxon>Chelicerata</taxon>
        <taxon>Arachnida</taxon>
        <taxon>Acari</taxon>
        <taxon>Parasitiformes</taxon>
        <taxon>Ixodida</taxon>
        <taxon>Ixodoidea</taxon>
        <taxon>Ixodidae</taxon>
        <taxon>Ixodinae</taxon>
        <taxon>Ixodes</taxon>
    </lineage>
</organism>
<dbReference type="Proteomes" id="UP000805193">
    <property type="component" value="Unassembled WGS sequence"/>
</dbReference>
<name>A0AC60PT43_IXOPE</name>
<dbReference type="EMBL" id="JABSTQ010010008">
    <property type="protein sequence ID" value="KAG0424169.1"/>
    <property type="molecule type" value="Genomic_DNA"/>
</dbReference>